<feature type="region of interest" description="Disordered" evidence="1">
    <location>
        <begin position="46"/>
        <end position="89"/>
    </location>
</feature>
<sequence length="89" mass="9731">MMDNELLISLATNLRNARNTFGEASPQYASLKRMIDEYVAGARAHAMQQQAAHSNNEAGAGSESERLSEHVGETLHHAFGDLAIRPKPQ</sequence>
<feature type="compositionally biased region" description="Basic and acidic residues" evidence="1">
    <location>
        <begin position="63"/>
        <end position="79"/>
    </location>
</feature>
<proteinExistence type="predicted"/>
<evidence type="ECO:0000256" key="1">
    <source>
        <dbReference type="SAM" id="MobiDB-lite"/>
    </source>
</evidence>
<accession>A0A6A6PB72</accession>
<dbReference type="AlphaFoldDB" id="A0A6A6PB72"/>
<dbReference type="OrthoDB" id="3833686at2759"/>
<name>A0A6A6PB72_9PEZI</name>
<reference evidence="2" key="1">
    <citation type="journal article" date="2020" name="Stud. Mycol.">
        <title>101 Dothideomycetes genomes: a test case for predicting lifestyles and emergence of pathogens.</title>
        <authorList>
            <person name="Haridas S."/>
            <person name="Albert R."/>
            <person name="Binder M."/>
            <person name="Bloem J."/>
            <person name="Labutti K."/>
            <person name="Salamov A."/>
            <person name="Andreopoulos B."/>
            <person name="Baker S."/>
            <person name="Barry K."/>
            <person name="Bills G."/>
            <person name="Bluhm B."/>
            <person name="Cannon C."/>
            <person name="Castanera R."/>
            <person name="Culley D."/>
            <person name="Daum C."/>
            <person name="Ezra D."/>
            <person name="Gonzalez J."/>
            <person name="Henrissat B."/>
            <person name="Kuo A."/>
            <person name="Liang C."/>
            <person name="Lipzen A."/>
            <person name="Lutzoni F."/>
            <person name="Magnuson J."/>
            <person name="Mondo S."/>
            <person name="Nolan M."/>
            <person name="Ohm R."/>
            <person name="Pangilinan J."/>
            <person name="Park H.-J."/>
            <person name="Ramirez L."/>
            <person name="Alfaro M."/>
            <person name="Sun H."/>
            <person name="Tritt A."/>
            <person name="Yoshinaga Y."/>
            <person name="Zwiers L.-H."/>
            <person name="Turgeon B."/>
            <person name="Goodwin S."/>
            <person name="Spatafora J."/>
            <person name="Crous P."/>
            <person name="Grigoriev I."/>
        </authorList>
    </citation>
    <scope>NUCLEOTIDE SEQUENCE</scope>
    <source>
        <strain evidence="2">ATCC 16933</strain>
    </source>
</reference>
<gene>
    <name evidence="2" type="ORF">BDY21DRAFT_369238</name>
</gene>
<keyword evidence="3" id="KW-1185">Reference proteome</keyword>
<organism evidence="2 3">
    <name type="scientific">Lineolata rhizophorae</name>
    <dbReference type="NCBI Taxonomy" id="578093"/>
    <lineage>
        <taxon>Eukaryota</taxon>
        <taxon>Fungi</taxon>
        <taxon>Dikarya</taxon>
        <taxon>Ascomycota</taxon>
        <taxon>Pezizomycotina</taxon>
        <taxon>Dothideomycetes</taxon>
        <taxon>Dothideomycetes incertae sedis</taxon>
        <taxon>Lineolatales</taxon>
        <taxon>Lineolataceae</taxon>
        <taxon>Lineolata</taxon>
    </lineage>
</organism>
<protein>
    <submittedName>
        <fullName evidence="2">Uncharacterized protein</fullName>
    </submittedName>
</protein>
<dbReference type="EMBL" id="MU001672">
    <property type="protein sequence ID" value="KAF2461195.1"/>
    <property type="molecule type" value="Genomic_DNA"/>
</dbReference>
<evidence type="ECO:0000313" key="3">
    <source>
        <dbReference type="Proteomes" id="UP000799766"/>
    </source>
</evidence>
<dbReference type="Proteomes" id="UP000799766">
    <property type="component" value="Unassembled WGS sequence"/>
</dbReference>
<evidence type="ECO:0000313" key="2">
    <source>
        <dbReference type="EMBL" id="KAF2461195.1"/>
    </source>
</evidence>